<keyword evidence="5" id="KW-1185">Reference proteome</keyword>
<feature type="domain" description="PBP" evidence="3">
    <location>
        <begin position="34"/>
        <end position="280"/>
    </location>
</feature>
<evidence type="ECO:0000256" key="1">
    <source>
        <dbReference type="ARBA" id="ARBA00022729"/>
    </source>
</evidence>
<dbReference type="PANTHER" id="PTHR30570">
    <property type="entry name" value="PERIPLASMIC PHOSPHATE BINDING COMPONENT OF PHOSPHATE ABC TRANSPORTER"/>
    <property type="match status" value="1"/>
</dbReference>
<dbReference type="Pfam" id="PF12849">
    <property type="entry name" value="PBP_like_2"/>
    <property type="match status" value="1"/>
</dbReference>
<dbReference type="Gene3D" id="3.40.190.10">
    <property type="entry name" value="Periplasmic binding protein-like II"/>
    <property type="match status" value="2"/>
</dbReference>
<dbReference type="SUPFAM" id="SSF53850">
    <property type="entry name" value="Periplasmic binding protein-like II"/>
    <property type="match status" value="1"/>
</dbReference>
<evidence type="ECO:0000313" key="4">
    <source>
        <dbReference type="EMBL" id="ATL47247.1"/>
    </source>
</evidence>
<evidence type="ECO:0000256" key="2">
    <source>
        <dbReference type="SAM" id="SignalP"/>
    </source>
</evidence>
<dbReference type="PANTHER" id="PTHR30570:SF1">
    <property type="entry name" value="PHOSPHATE-BINDING PROTEIN PSTS"/>
    <property type="match status" value="1"/>
</dbReference>
<gene>
    <name evidence="4" type="ORF">COR50_08710</name>
</gene>
<dbReference type="EMBL" id="CP023777">
    <property type="protein sequence ID" value="ATL47247.1"/>
    <property type="molecule type" value="Genomic_DNA"/>
</dbReference>
<dbReference type="Proteomes" id="UP000220133">
    <property type="component" value="Chromosome"/>
</dbReference>
<sequence>MKMFKTSLFNRILVGLAIATTVTACGPSSNKQLDTTTSGTIHISVDETYQPLIEAEIKVFESIYPKAKIIAEYKPEVDCFKDLFEDSTRMVIVTRDLNEEEKKYFKDELKITPRSLTLATDALALIINHDNPDSSLTMDQVRAIMNGTYDKDYQLVFDNPNSSTVRYIKDSINMGKPLPSSTMAAKTNPEVVDYVTKNKNAIGVIGVNWISDTRDVNVVEFANQVTVCSLRADDNVDFVKPYQVYIATKSYPLTRAMNYVLKEPHQGLGHGFTNFLASEEGQKLIGRFKLFPARLNIVFRDANLK</sequence>
<dbReference type="KEGG" id="cbae:COR50_08710"/>
<name>A0A291QTI6_9BACT</name>
<keyword evidence="1 2" id="KW-0732">Signal</keyword>
<dbReference type="InterPro" id="IPR024370">
    <property type="entry name" value="PBP_domain"/>
</dbReference>
<dbReference type="AlphaFoldDB" id="A0A291QTI6"/>
<organism evidence="4 5">
    <name type="scientific">Chitinophaga caeni</name>
    <dbReference type="NCBI Taxonomy" id="2029983"/>
    <lineage>
        <taxon>Bacteria</taxon>
        <taxon>Pseudomonadati</taxon>
        <taxon>Bacteroidota</taxon>
        <taxon>Chitinophagia</taxon>
        <taxon>Chitinophagales</taxon>
        <taxon>Chitinophagaceae</taxon>
        <taxon>Chitinophaga</taxon>
    </lineage>
</organism>
<dbReference type="PROSITE" id="PS51257">
    <property type="entry name" value="PROKAR_LIPOPROTEIN"/>
    <property type="match status" value="1"/>
</dbReference>
<accession>A0A291QTI6</accession>
<evidence type="ECO:0000259" key="3">
    <source>
        <dbReference type="Pfam" id="PF12849"/>
    </source>
</evidence>
<feature type="chain" id="PRO_5013013653" evidence="2">
    <location>
        <begin position="25"/>
        <end position="305"/>
    </location>
</feature>
<evidence type="ECO:0000313" key="5">
    <source>
        <dbReference type="Proteomes" id="UP000220133"/>
    </source>
</evidence>
<feature type="signal peptide" evidence="2">
    <location>
        <begin position="1"/>
        <end position="24"/>
    </location>
</feature>
<proteinExistence type="predicted"/>
<reference evidence="4 5" key="1">
    <citation type="submission" date="2017-10" db="EMBL/GenBank/DDBJ databases">
        <title>Paenichitinophaga pekingensis gen. nov., sp. nov., isolated from activated sludge.</title>
        <authorList>
            <person name="Jin D."/>
            <person name="Kong X."/>
            <person name="Deng Y."/>
            <person name="Bai Z."/>
        </authorList>
    </citation>
    <scope>NUCLEOTIDE SEQUENCE [LARGE SCALE GENOMIC DNA]</scope>
    <source>
        <strain evidence="4 5">13</strain>
    </source>
</reference>
<protein>
    <submittedName>
        <fullName evidence="4">Phosphate ABC transporter substrate-binding protein, PhoT family</fullName>
    </submittedName>
</protein>
<dbReference type="InterPro" id="IPR050811">
    <property type="entry name" value="Phosphate_ABC_transporter"/>
</dbReference>